<reference evidence="3 4" key="1">
    <citation type="submission" date="2017-10" db="EMBL/GenBank/DDBJ databases">
        <title>Novel microbial diversity and functional potential in the marine mammal oral microbiome.</title>
        <authorList>
            <person name="Dudek N.K."/>
            <person name="Sun C.L."/>
            <person name="Burstein D."/>
            <person name="Kantor R.S."/>
            <person name="Aliaga Goltsman D.S."/>
            <person name="Bik E.M."/>
            <person name="Thomas B.C."/>
            <person name="Banfield J.F."/>
            <person name="Relman D.A."/>
        </authorList>
    </citation>
    <scope>NUCLEOTIDE SEQUENCE [LARGE SCALE GENOMIC DNA]</scope>
    <source>
        <strain evidence="3">DOLJORAL78_47_16</strain>
    </source>
</reference>
<evidence type="ECO:0000256" key="1">
    <source>
        <dbReference type="ARBA" id="ARBA00006420"/>
    </source>
</evidence>
<name>A0A2G6KA43_9BACT</name>
<sequence>MRMLKEQVEQVIEEKVRPALQRDGGNIELVDVTDEGEVHVRLQGACAGCPGAMMTLQFGVQRVLQEEIQGITKVVPIV</sequence>
<dbReference type="PANTHER" id="PTHR11178">
    <property type="entry name" value="IRON-SULFUR CLUSTER SCAFFOLD PROTEIN NFU-RELATED"/>
    <property type="match status" value="1"/>
</dbReference>
<dbReference type="InterPro" id="IPR001075">
    <property type="entry name" value="NIF_FeS_clus_asmbl_NifU_C"/>
</dbReference>
<dbReference type="Proteomes" id="UP000230821">
    <property type="component" value="Unassembled WGS sequence"/>
</dbReference>
<organism evidence="3 4">
    <name type="scientific">candidate division KSB3 bacterium</name>
    <dbReference type="NCBI Taxonomy" id="2044937"/>
    <lineage>
        <taxon>Bacteria</taxon>
        <taxon>candidate division KSB3</taxon>
    </lineage>
</organism>
<dbReference type="EMBL" id="PDSK01000112">
    <property type="protein sequence ID" value="PIE32537.1"/>
    <property type="molecule type" value="Genomic_DNA"/>
</dbReference>
<dbReference type="InterPro" id="IPR034904">
    <property type="entry name" value="FSCA_dom_sf"/>
</dbReference>
<evidence type="ECO:0000313" key="3">
    <source>
        <dbReference type="EMBL" id="PIE32537.1"/>
    </source>
</evidence>
<gene>
    <name evidence="3" type="ORF">CSA56_15145</name>
</gene>
<dbReference type="Pfam" id="PF01106">
    <property type="entry name" value="NifU"/>
    <property type="match status" value="1"/>
</dbReference>
<dbReference type="PANTHER" id="PTHR11178:SF1">
    <property type="entry name" value="NFU1 IRON-SULFUR CLUSTER SCAFFOLD HOMOLOG, MITOCHONDRIAL"/>
    <property type="match status" value="1"/>
</dbReference>
<dbReference type="GO" id="GO:0005506">
    <property type="term" value="F:iron ion binding"/>
    <property type="evidence" value="ECO:0007669"/>
    <property type="project" value="InterPro"/>
</dbReference>
<proteinExistence type="inferred from homology"/>
<evidence type="ECO:0000259" key="2">
    <source>
        <dbReference type="Pfam" id="PF01106"/>
    </source>
</evidence>
<comment type="caution">
    <text evidence="3">The sequence shown here is derived from an EMBL/GenBank/DDBJ whole genome shotgun (WGS) entry which is preliminary data.</text>
</comment>
<dbReference type="Gene3D" id="3.30.300.130">
    <property type="entry name" value="Fe-S cluster assembly (FSCA)"/>
    <property type="match status" value="1"/>
</dbReference>
<dbReference type="SUPFAM" id="SSF117916">
    <property type="entry name" value="Fe-S cluster assembly (FSCA) domain-like"/>
    <property type="match status" value="1"/>
</dbReference>
<dbReference type="AlphaFoldDB" id="A0A2G6KA43"/>
<dbReference type="GO" id="GO:0051536">
    <property type="term" value="F:iron-sulfur cluster binding"/>
    <property type="evidence" value="ECO:0007669"/>
    <property type="project" value="InterPro"/>
</dbReference>
<comment type="similarity">
    <text evidence="1">Belongs to the NifU family.</text>
</comment>
<feature type="domain" description="NIF system FeS cluster assembly NifU C-terminal" evidence="2">
    <location>
        <begin position="8"/>
        <end position="75"/>
    </location>
</feature>
<accession>A0A2G6KA43</accession>
<evidence type="ECO:0000313" key="4">
    <source>
        <dbReference type="Proteomes" id="UP000230821"/>
    </source>
</evidence>
<dbReference type="GO" id="GO:0016226">
    <property type="term" value="P:iron-sulfur cluster assembly"/>
    <property type="evidence" value="ECO:0007669"/>
    <property type="project" value="InterPro"/>
</dbReference>
<protein>
    <recommendedName>
        <fullName evidence="2">NIF system FeS cluster assembly NifU C-terminal domain-containing protein</fullName>
    </recommendedName>
</protein>